<evidence type="ECO:0000313" key="5">
    <source>
        <dbReference type="Proteomes" id="UP000250557"/>
    </source>
</evidence>
<name>A0AAE6JLR8_9SPHI</name>
<keyword evidence="1" id="KW-0175">Coiled coil</keyword>
<feature type="transmembrane region" description="Helical" evidence="2">
    <location>
        <begin position="42"/>
        <end position="62"/>
    </location>
</feature>
<evidence type="ECO:0000256" key="2">
    <source>
        <dbReference type="SAM" id="Phobius"/>
    </source>
</evidence>
<dbReference type="EMBL" id="CP043451">
    <property type="protein sequence ID" value="QEM07808.1"/>
    <property type="molecule type" value="Genomic_DNA"/>
</dbReference>
<dbReference type="AlphaFoldDB" id="A0AAE6JLR8"/>
<reference evidence="3 5" key="1">
    <citation type="submission" date="2019-08" db="EMBL/GenBank/DDBJ databases">
        <title>Comparative genome analysis confer to the adaptation heavy metal polluted environment.</title>
        <authorList>
            <person name="Li Y."/>
        </authorList>
    </citation>
    <scope>NUCLEOTIDE SEQUENCE [LARGE SCALE GENOMIC DNA]</scope>
    <source>
        <strain evidence="3 5">P2</strain>
    </source>
</reference>
<gene>
    <name evidence="3" type="ORF">DIU31_031505</name>
    <name evidence="4" type="ORF">J3L21_29515</name>
</gene>
<reference evidence="4 6" key="2">
    <citation type="submission" date="2021-03" db="EMBL/GenBank/DDBJ databases">
        <title>Mucilaginibacter strains isolated from gold and copper mining confer multi heavy-metal resistance.</title>
        <authorList>
            <person name="Li Y."/>
        </authorList>
    </citation>
    <scope>NUCLEOTIDE SEQUENCE [LARGE SCALE GENOMIC DNA]</scope>
    <source>
        <strain evidence="4 6">P2-4</strain>
    </source>
</reference>
<accession>A0AAE6JLR8</accession>
<dbReference type="Proteomes" id="UP000663940">
    <property type="component" value="Chromosome"/>
</dbReference>
<evidence type="ECO:0000313" key="4">
    <source>
        <dbReference type="EMBL" id="QTE49623.1"/>
    </source>
</evidence>
<keyword evidence="2" id="KW-1133">Transmembrane helix</keyword>
<proteinExistence type="predicted"/>
<feature type="coiled-coil region" evidence="1">
    <location>
        <begin position="148"/>
        <end position="185"/>
    </location>
</feature>
<dbReference type="Proteomes" id="UP000250557">
    <property type="component" value="Chromosome"/>
</dbReference>
<evidence type="ECO:0000313" key="3">
    <source>
        <dbReference type="EMBL" id="QEM07808.1"/>
    </source>
</evidence>
<organism evidence="3 5">
    <name type="scientific">Mucilaginibacter rubeus</name>
    <dbReference type="NCBI Taxonomy" id="2027860"/>
    <lineage>
        <taxon>Bacteria</taxon>
        <taxon>Pseudomonadati</taxon>
        <taxon>Bacteroidota</taxon>
        <taxon>Sphingobacteriia</taxon>
        <taxon>Sphingobacteriales</taxon>
        <taxon>Sphingobacteriaceae</taxon>
        <taxon>Mucilaginibacter</taxon>
    </lineage>
</organism>
<keyword evidence="6" id="KW-1185">Reference proteome</keyword>
<feature type="transmembrane region" description="Helical" evidence="2">
    <location>
        <begin position="68"/>
        <end position="91"/>
    </location>
</feature>
<evidence type="ECO:0000313" key="6">
    <source>
        <dbReference type="Proteomes" id="UP000663940"/>
    </source>
</evidence>
<keyword evidence="2" id="KW-0472">Membrane</keyword>
<protein>
    <submittedName>
        <fullName evidence="3">Uncharacterized protein</fullName>
    </submittedName>
</protein>
<sequence length="209" mass="24893">MESDVLLNNLQKSKQLIARYADLDYAAYTLKYYIQHYDKKSLFTFLSLIPTLILIYLPKLVINFRVNMLMFLIVAVISFVLLKYGFFNLLIRFKRKALWQENQPKLLNLMDKMNNVVHQLDAFTVLPPKYRTVHAADTLESYIVNKRIDNHKEGLNLYEDELLKMQQRQNQRVQIQQNYEMINQNKKMIHQNIKMIRAQAVTNALSMFK</sequence>
<dbReference type="EMBL" id="CP071880">
    <property type="protein sequence ID" value="QTE49623.1"/>
    <property type="molecule type" value="Genomic_DNA"/>
</dbReference>
<evidence type="ECO:0000256" key="1">
    <source>
        <dbReference type="SAM" id="Coils"/>
    </source>
</evidence>
<dbReference type="RefSeq" id="WP_112653944.1">
    <property type="nucleotide sequence ID" value="NZ_CP043451.1"/>
</dbReference>
<keyword evidence="2" id="KW-0812">Transmembrane</keyword>